<evidence type="ECO:0000313" key="1">
    <source>
        <dbReference type="EMBL" id="KAJ1370947.1"/>
    </source>
</evidence>
<reference evidence="1" key="1">
    <citation type="submission" date="2021-06" db="EMBL/GenBank/DDBJ databases">
        <title>Parelaphostrongylus tenuis whole genome reference sequence.</title>
        <authorList>
            <person name="Garwood T.J."/>
            <person name="Larsen P.A."/>
            <person name="Fountain-Jones N.M."/>
            <person name="Garbe J.R."/>
            <person name="Macchietto M.G."/>
            <person name="Kania S.A."/>
            <person name="Gerhold R.W."/>
            <person name="Richards J.E."/>
            <person name="Wolf T.M."/>
        </authorList>
    </citation>
    <scope>NUCLEOTIDE SEQUENCE</scope>
    <source>
        <strain evidence="1">MNPRO001-30</strain>
        <tissue evidence="1">Meninges</tissue>
    </source>
</reference>
<proteinExistence type="predicted"/>
<accession>A0AAD5R798</accession>
<keyword evidence="2" id="KW-1185">Reference proteome</keyword>
<organism evidence="1 2">
    <name type="scientific">Parelaphostrongylus tenuis</name>
    <name type="common">Meningeal worm</name>
    <dbReference type="NCBI Taxonomy" id="148309"/>
    <lineage>
        <taxon>Eukaryota</taxon>
        <taxon>Metazoa</taxon>
        <taxon>Ecdysozoa</taxon>
        <taxon>Nematoda</taxon>
        <taxon>Chromadorea</taxon>
        <taxon>Rhabditida</taxon>
        <taxon>Rhabditina</taxon>
        <taxon>Rhabditomorpha</taxon>
        <taxon>Strongyloidea</taxon>
        <taxon>Metastrongylidae</taxon>
        <taxon>Parelaphostrongylus</taxon>
    </lineage>
</organism>
<comment type="caution">
    <text evidence="1">The sequence shown here is derived from an EMBL/GenBank/DDBJ whole genome shotgun (WGS) entry which is preliminary data.</text>
</comment>
<sequence>MQPHAERWRCREGSLCQTNKTVDQRQKSSSTVRPSVWPIIAALIKNQIGLMVLRNLEESSRNATTA</sequence>
<dbReference type="EMBL" id="JAHQIW010006884">
    <property type="protein sequence ID" value="KAJ1370947.1"/>
    <property type="molecule type" value="Genomic_DNA"/>
</dbReference>
<name>A0AAD5R798_PARTN</name>
<protein>
    <submittedName>
        <fullName evidence="1">Uncharacterized protein</fullName>
    </submittedName>
</protein>
<gene>
    <name evidence="1" type="ORF">KIN20_032785</name>
</gene>
<dbReference type="Proteomes" id="UP001196413">
    <property type="component" value="Unassembled WGS sequence"/>
</dbReference>
<dbReference type="AlphaFoldDB" id="A0AAD5R798"/>
<evidence type="ECO:0000313" key="2">
    <source>
        <dbReference type="Proteomes" id="UP001196413"/>
    </source>
</evidence>